<dbReference type="EMBL" id="JABFUD020000023">
    <property type="protein sequence ID" value="KAI5061226.1"/>
    <property type="molecule type" value="Genomic_DNA"/>
</dbReference>
<reference evidence="1" key="1">
    <citation type="submission" date="2021-01" db="EMBL/GenBank/DDBJ databases">
        <title>Adiantum capillus-veneris genome.</title>
        <authorList>
            <person name="Fang Y."/>
            <person name="Liao Q."/>
        </authorList>
    </citation>
    <scope>NUCLEOTIDE SEQUENCE</scope>
    <source>
        <strain evidence="1">H3</strain>
        <tissue evidence="1">Leaf</tissue>
    </source>
</reference>
<protein>
    <submittedName>
        <fullName evidence="1">Uncharacterized protein</fullName>
    </submittedName>
</protein>
<accession>A0A9D4Z673</accession>
<keyword evidence="2" id="KW-1185">Reference proteome</keyword>
<dbReference type="Proteomes" id="UP000886520">
    <property type="component" value="Chromosome 23"/>
</dbReference>
<comment type="caution">
    <text evidence="1">The sequence shown here is derived from an EMBL/GenBank/DDBJ whole genome shotgun (WGS) entry which is preliminary data.</text>
</comment>
<evidence type="ECO:0000313" key="1">
    <source>
        <dbReference type="EMBL" id="KAI5061226.1"/>
    </source>
</evidence>
<evidence type="ECO:0000313" key="2">
    <source>
        <dbReference type="Proteomes" id="UP000886520"/>
    </source>
</evidence>
<name>A0A9D4Z673_ADICA</name>
<organism evidence="1 2">
    <name type="scientific">Adiantum capillus-veneris</name>
    <name type="common">Maidenhair fern</name>
    <dbReference type="NCBI Taxonomy" id="13818"/>
    <lineage>
        <taxon>Eukaryota</taxon>
        <taxon>Viridiplantae</taxon>
        <taxon>Streptophyta</taxon>
        <taxon>Embryophyta</taxon>
        <taxon>Tracheophyta</taxon>
        <taxon>Polypodiopsida</taxon>
        <taxon>Polypodiidae</taxon>
        <taxon>Polypodiales</taxon>
        <taxon>Pteridineae</taxon>
        <taxon>Pteridaceae</taxon>
        <taxon>Vittarioideae</taxon>
        <taxon>Adiantum</taxon>
    </lineage>
</organism>
<gene>
    <name evidence="1" type="ORF">GOP47_0023731</name>
</gene>
<dbReference type="AlphaFoldDB" id="A0A9D4Z673"/>
<proteinExistence type="predicted"/>
<sequence>MYQMPRTPTETARLSWASSRCLTFPPSSHSHTKPTRASSNLPLTINEELKLRDWLRLSGVGCSNASPQSLLKRLWTSFSFEGGRSENCRFSFEPITLEQIGTSEVRGPTHRFKNLGFSGLLMWAAIHRGPHCWTSKRRGGSGFSSSIGDILEPRDSIA</sequence>